<dbReference type="PANTHER" id="PTHR11086:SF18">
    <property type="entry name" value="DEOXYCYTIDYLATE DEAMINASE"/>
    <property type="match status" value="1"/>
</dbReference>
<feature type="binding site" evidence="6">
    <location>
        <position position="113"/>
    </location>
    <ligand>
        <name>Zn(2+)</name>
        <dbReference type="ChEBI" id="CHEBI:29105"/>
        <note>catalytic</note>
    </ligand>
</feature>
<evidence type="ECO:0000259" key="7">
    <source>
        <dbReference type="PROSITE" id="PS51747"/>
    </source>
</evidence>
<protein>
    <submittedName>
        <fullName evidence="8">tRNA-specific adenosine deaminase</fullName>
    </submittedName>
</protein>
<evidence type="ECO:0000256" key="1">
    <source>
        <dbReference type="ARBA" id="ARBA00006576"/>
    </source>
</evidence>
<feature type="domain" description="CMP/dCMP-type deaminase" evidence="7">
    <location>
        <begin position="6"/>
        <end position="178"/>
    </location>
</feature>
<keyword evidence="4 6" id="KW-0862">Zinc</keyword>
<organism evidence="8 9">
    <name type="scientific">Exiguobacterium aurantiacum</name>
    <dbReference type="NCBI Taxonomy" id="33987"/>
    <lineage>
        <taxon>Bacteria</taxon>
        <taxon>Bacillati</taxon>
        <taxon>Bacillota</taxon>
        <taxon>Bacilli</taxon>
        <taxon>Bacillales</taxon>
        <taxon>Bacillales Family XII. Incertae Sedis</taxon>
        <taxon>Exiguobacterium</taxon>
    </lineage>
</organism>
<dbReference type="InterPro" id="IPR015517">
    <property type="entry name" value="dCMP_deaminase-rel"/>
</dbReference>
<proteinExistence type="inferred from homology"/>
<dbReference type="GO" id="GO:0008270">
    <property type="term" value="F:zinc ion binding"/>
    <property type="evidence" value="ECO:0007669"/>
    <property type="project" value="InterPro"/>
</dbReference>
<dbReference type="Pfam" id="PF00383">
    <property type="entry name" value="dCMP_cyt_deam_1"/>
    <property type="match status" value="1"/>
</dbReference>
<dbReference type="Proteomes" id="UP000254060">
    <property type="component" value="Unassembled WGS sequence"/>
</dbReference>
<dbReference type="InterPro" id="IPR016193">
    <property type="entry name" value="Cytidine_deaminase-like"/>
</dbReference>
<dbReference type="GO" id="GO:0006220">
    <property type="term" value="P:pyrimidine nucleotide metabolic process"/>
    <property type="evidence" value="ECO:0007669"/>
    <property type="project" value="InterPro"/>
</dbReference>
<dbReference type="PROSITE" id="PS00903">
    <property type="entry name" value="CYT_DCMP_DEAMINASES_1"/>
    <property type="match status" value="1"/>
</dbReference>
<feature type="binding site" evidence="6">
    <location>
        <position position="141"/>
    </location>
    <ligand>
        <name>Zn(2+)</name>
        <dbReference type="ChEBI" id="CHEBI:29105"/>
        <note>catalytic</note>
    </ligand>
</feature>
<dbReference type="PROSITE" id="PS51747">
    <property type="entry name" value="CYT_DCMP_DEAMINASES_2"/>
    <property type="match status" value="1"/>
</dbReference>
<accession>A0A377FU35</accession>
<evidence type="ECO:0000256" key="3">
    <source>
        <dbReference type="ARBA" id="ARBA00022801"/>
    </source>
</evidence>
<comment type="similarity">
    <text evidence="1">Belongs to the cytidine and deoxycytidylate deaminase family.</text>
</comment>
<keyword evidence="3" id="KW-0378">Hydrolase</keyword>
<evidence type="ECO:0000313" key="9">
    <source>
        <dbReference type="Proteomes" id="UP000254060"/>
    </source>
</evidence>
<evidence type="ECO:0000313" key="8">
    <source>
        <dbReference type="EMBL" id="STO08330.1"/>
    </source>
</evidence>
<sequence length="191" mass="21471">MEKQRLWDETWLQFADMMAERHSKCASKSVACVIVKDEKPISIGLNGTPSGHTNCNEIFLKRDDGFYKRAEYVRDETIDLMEPAVQLVHEGVTFVKCHDPYEHHNWSKQHEIHAEINAIGKLAADSTNAFGATAYVTHSPCHACSLALIASRVARVVYAVGYEHGDGLDLMRESGIEVVHMPLEKSYKNTL</sequence>
<dbReference type="OrthoDB" id="9788517at2"/>
<dbReference type="Gene3D" id="3.40.140.10">
    <property type="entry name" value="Cytidine Deaminase, domain 2"/>
    <property type="match status" value="1"/>
</dbReference>
<dbReference type="GO" id="GO:0005737">
    <property type="term" value="C:cytoplasm"/>
    <property type="evidence" value="ECO:0007669"/>
    <property type="project" value="TreeGrafter"/>
</dbReference>
<evidence type="ECO:0000256" key="5">
    <source>
        <dbReference type="PIRSR" id="PIRSR006019-1"/>
    </source>
</evidence>
<dbReference type="EMBL" id="UGGP01000001">
    <property type="protein sequence ID" value="STO08330.1"/>
    <property type="molecule type" value="Genomic_DNA"/>
</dbReference>
<evidence type="ECO:0000256" key="6">
    <source>
        <dbReference type="PIRSR" id="PIRSR006019-2"/>
    </source>
</evidence>
<dbReference type="InterPro" id="IPR016473">
    <property type="entry name" value="dCMP_deaminase"/>
</dbReference>
<dbReference type="GO" id="GO:0004132">
    <property type="term" value="F:dCMP deaminase activity"/>
    <property type="evidence" value="ECO:0007669"/>
    <property type="project" value="InterPro"/>
</dbReference>
<dbReference type="SUPFAM" id="SSF53927">
    <property type="entry name" value="Cytidine deaminase-like"/>
    <property type="match status" value="1"/>
</dbReference>
<reference evidence="8 9" key="1">
    <citation type="submission" date="2018-06" db="EMBL/GenBank/DDBJ databases">
        <authorList>
            <consortium name="Pathogen Informatics"/>
            <person name="Doyle S."/>
        </authorList>
    </citation>
    <scope>NUCLEOTIDE SEQUENCE [LARGE SCALE GENOMIC DNA]</scope>
    <source>
        <strain evidence="8 9">NCTC13163</strain>
    </source>
</reference>
<dbReference type="STRING" id="1397694.GCA_000702585_02196"/>
<dbReference type="InterPro" id="IPR002125">
    <property type="entry name" value="CMP_dCMP_dom"/>
</dbReference>
<feature type="active site" description="Proton donor" evidence="5">
    <location>
        <position position="115"/>
    </location>
</feature>
<evidence type="ECO:0000256" key="4">
    <source>
        <dbReference type="ARBA" id="ARBA00022833"/>
    </source>
</evidence>
<dbReference type="PANTHER" id="PTHR11086">
    <property type="entry name" value="DEOXYCYTIDYLATE DEAMINASE-RELATED"/>
    <property type="match status" value="1"/>
</dbReference>
<dbReference type="PIRSF" id="PIRSF006019">
    <property type="entry name" value="dCMP_deaminase"/>
    <property type="match status" value="1"/>
</dbReference>
<evidence type="ECO:0000256" key="2">
    <source>
        <dbReference type="ARBA" id="ARBA00022723"/>
    </source>
</evidence>
<dbReference type="InterPro" id="IPR016192">
    <property type="entry name" value="APOBEC/CMP_deaminase_Zn-bd"/>
</dbReference>
<keyword evidence="2 6" id="KW-0479">Metal-binding</keyword>
<feature type="binding site" evidence="6">
    <location>
        <position position="144"/>
    </location>
    <ligand>
        <name>Zn(2+)</name>
        <dbReference type="ChEBI" id="CHEBI:29105"/>
        <note>catalytic</note>
    </ligand>
</feature>
<name>A0A377FU35_9BACL</name>
<comment type="cofactor">
    <cofactor evidence="6">
        <name>Zn(2+)</name>
        <dbReference type="ChEBI" id="CHEBI:29105"/>
    </cofactor>
</comment>
<dbReference type="RefSeq" id="WP_024370233.1">
    <property type="nucleotide sequence ID" value="NZ_UGGP01000001.1"/>
</dbReference>
<dbReference type="AlphaFoldDB" id="A0A377FU35"/>
<gene>
    <name evidence="8" type="ORF">NCTC13163_01700</name>
</gene>